<dbReference type="Pfam" id="PF12810">
    <property type="entry name" value="ALK_LTK_GRD"/>
    <property type="match status" value="1"/>
</dbReference>
<dbReference type="WBParaSite" id="MBELARI_LOCUS11257">
    <property type="protein sequence ID" value="MBELARI_LOCUS11257"/>
    <property type="gene ID" value="MBELARI_LOCUS11257"/>
</dbReference>
<organism evidence="21 22">
    <name type="scientific">Mesorhabditis belari</name>
    <dbReference type="NCBI Taxonomy" id="2138241"/>
    <lineage>
        <taxon>Eukaryota</taxon>
        <taxon>Metazoa</taxon>
        <taxon>Ecdysozoa</taxon>
        <taxon>Nematoda</taxon>
        <taxon>Chromadorea</taxon>
        <taxon>Rhabditida</taxon>
        <taxon>Rhabditina</taxon>
        <taxon>Rhabditomorpha</taxon>
        <taxon>Rhabditoidea</taxon>
        <taxon>Rhabditidae</taxon>
        <taxon>Mesorhabditinae</taxon>
        <taxon>Mesorhabditis</taxon>
    </lineage>
</organism>
<evidence type="ECO:0000256" key="14">
    <source>
        <dbReference type="ARBA" id="ARBA00023170"/>
    </source>
</evidence>
<evidence type="ECO:0000256" key="12">
    <source>
        <dbReference type="ARBA" id="ARBA00023137"/>
    </source>
</evidence>
<feature type="transmembrane region" description="Helical" evidence="19">
    <location>
        <begin position="290"/>
        <end position="315"/>
    </location>
</feature>
<dbReference type="InterPro" id="IPR050122">
    <property type="entry name" value="RTK"/>
</dbReference>
<dbReference type="Pfam" id="PF07714">
    <property type="entry name" value="PK_Tyr_Ser-Thr"/>
    <property type="match status" value="2"/>
</dbReference>
<protein>
    <recommendedName>
        <fullName evidence="2">receptor protein-tyrosine kinase</fullName>
        <ecNumber evidence="2">2.7.10.1</ecNumber>
    </recommendedName>
</protein>
<evidence type="ECO:0000256" key="1">
    <source>
        <dbReference type="ARBA" id="ARBA00004251"/>
    </source>
</evidence>
<comment type="subcellular location">
    <subcellularLocation>
        <location evidence="1">Cell membrane</location>
        <topology evidence="1">Single-pass type I membrane protein</topology>
    </subcellularLocation>
</comment>
<feature type="binding site" evidence="17">
    <location>
        <position position="409"/>
    </location>
    <ligand>
        <name>ATP</name>
        <dbReference type="ChEBI" id="CHEBI:30616"/>
    </ligand>
</feature>
<dbReference type="AlphaFoldDB" id="A0AAF3J211"/>
<dbReference type="GO" id="GO:0043235">
    <property type="term" value="C:receptor complex"/>
    <property type="evidence" value="ECO:0007669"/>
    <property type="project" value="TreeGrafter"/>
</dbReference>
<dbReference type="GO" id="GO:0005886">
    <property type="term" value="C:plasma membrane"/>
    <property type="evidence" value="ECO:0007669"/>
    <property type="project" value="UniProtKB-SubCell"/>
</dbReference>
<dbReference type="Gene3D" id="3.30.200.20">
    <property type="entry name" value="Phosphorylase Kinase, domain 1"/>
    <property type="match status" value="1"/>
</dbReference>
<evidence type="ECO:0000256" key="9">
    <source>
        <dbReference type="ARBA" id="ARBA00022840"/>
    </source>
</evidence>
<dbReference type="InterPro" id="IPR055163">
    <property type="entry name" value="ALK/LTK-like_GRD"/>
</dbReference>
<dbReference type="PRINTS" id="PR00109">
    <property type="entry name" value="TYRKINASE"/>
</dbReference>
<comment type="catalytic activity">
    <reaction evidence="16">
        <text>L-tyrosyl-[protein] + ATP = O-phospho-L-tyrosyl-[protein] + ADP + H(+)</text>
        <dbReference type="Rhea" id="RHEA:10596"/>
        <dbReference type="Rhea" id="RHEA-COMP:10136"/>
        <dbReference type="Rhea" id="RHEA-COMP:20101"/>
        <dbReference type="ChEBI" id="CHEBI:15378"/>
        <dbReference type="ChEBI" id="CHEBI:30616"/>
        <dbReference type="ChEBI" id="CHEBI:46858"/>
        <dbReference type="ChEBI" id="CHEBI:61978"/>
        <dbReference type="ChEBI" id="CHEBI:456216"/>
        <dbReference type="EC" id="2.7.10.1"/>
    </reaction>
</comment>
<proteinExistence type="predicted"/>
<accession>A0AAF3J211</accession>
<keyword evidence="12" id="KW-0829">Tyrosine-protein kinase</keyword>
<keyword evidence="6" id="KW-0732">Signal</keyword>
<keyword evidence="15" id="KW-0325">Glycoprotein</keyword>
<evidence type="ECO:0000256" key="11">
    <source>
        <dbReference type="ARBA" id="ARBA00023136"/>
    </source>
</evidence>
<sequence>MSLVILGHQNPIEVSHQMDTCGATGFNPPTTEDCERFLKKTGKKLEKVPDFVNGIQHWKVSEALQYRIEICGAAGGSHFDKGKNDKGNADQGKNFGGCVHSLVDLNVYQTLTVSLGQRGETSCQHNPTDPLCARGSGSGGGGASMVFLNDVLILVAGGGGGLLSKGEIDHTEGIPEDIRVEAKGGFGGGGASCGKGAGGGGGFLGGAPGDDTAGWGGSSWSNADAVLQTEFRSGKNNKDGTFMIYACQLKCPQNARCVFETPVDQKMKCTCADGVVVEENELCASDKEPFYRALLFLLIFLCFLFSVGYCCYCLMKRRMRKAQRQKHAYHCEMEARVEARLRANITSELQRLSNDDNNALRFLLEQIEELPKIERSNLLLLEPLGVGAFGEVFKAKMRRDQTTIEVAVKTLPFSSSKQAQDEFFMEAQIMNKFRHDNIVSFFGINFDIDPNPNNLLMLDLVSMCLDVAKGSARNCLLTSQAHDRVVKIGDFGMARDVYRTDYYRKGGRALLPVKWMPPEALLDGYFTTKTDVWSFGILTWEVFSLGYMPYPGRNNMEVLDLISKGGRLEPPIGTPSQIHQIMLQCWKTRVETRPTFTTIIHWLQKLADDPIIRSQPIPDKNLSMPSTAQQTPCVETPRSEITVTTGLNSPSSSKEMLHMNESFGIDTDEFTCVVSSPYVIKNFAQSIPKNSYIQPILEEVGNENGKEDTLITVDSSEQQSCGQQICGQQICGQQIEQFQDPLSK</sequence>
<keyword evidence="11 19" id="KW-0472">Membrane</keyword>
<evidence type="ECO:0000259" key="20">
    <source>
        <dbReference type="PROSITE" id="PS50011"/>
    </source>
</evidence>
<evidence type="ECO:0000256" key="10">
    <source>
        <dbReference type="ARBA" id="ARBA00022989"/>
    </source>
</evidence>
<evidence type="ECO:0000256" key="19">
    <source>
        <dbReference type="SAM" id="Phobius"/>
    </source>
</evidence>
<keyword evidence="8" id="KW-0418">Kinase</keyword>
<dbReference type="EC" id="2.7.10.1" evidence="2"/>
<feature type="domain" description="Protein kinase" evidence="20">
    <location>
        <begin position="378"/>
        <end position="612"/>
    </location>
</feature>
<evidence type="ECO:0000256" key="8">
    <source>
        <dbReference type="ARBA" id="ARBA00022777"/>
    </source>
</evidence>
<dbReference type="GO" id="GO:0045664">
    <property type="term" value="P:regulation of neuron differentiation"/>
    <property type="evidence" value="ECO:0007669"/>
    <property type="project" value="TreeGrafter"/>
</dbReference>
<evidence type="ECO:0000256" key="15">
    <source>
        <dbReference type="ARBA" id="ARBA00023180"/>
    </source>
</evidence>
<keyword evidence="3" id="KW-1003">Cell membrane</keyword>
<keyword evidence="9 17" id="KW-0067">ATP-binding</keyword>
<dbReference type="InterPro" id="IPR000719">
    <property type="entry name" value="Prot_kinase_dom"/>
</dbReference>
<evidence type="ECO:0000256" key="3">
    <source>
        <dbReference type="ARBA" id="ARBA00022475"/>
    </source>
</evidence>
<reference evidence="22" key="1">
    <citation type="submission" date="2024-02" db="UniProtKB">
        <authorList>
            <consortium name="WormBaseParasite"/>
        </authorList>
    </citation>
    <scope>IDENTIFICATION</scope>
</reference>
<dbReference type="InterPro" id="IPR001245">
    <property type="entry name" value="Ser-Thr/Tyr_kinase_cat_dom"/>
</dbReference>
<dbReference type="GO" id="GO:0004714">
    <property type="term" value="F:transmembrane receptor protein tyrosine kinase activity"/>
    <property type="evidence" value="ECO:0007669"/>
    <property type="project" value="UniProtKB-EC"/>
</dbReference>
<dbReference type="InterPro" id="IPR002011">
    <property type="entry name" value="Tyr_kinase_rcpt_2_CS"/>
</dbReference>
<keyword evidence="21" id="KW-1185">Reference proteome</keyword>
<evidence type="ECO:0000256" key="18">
    <source>
        <dbReference type="SAM" id="MobiDB-lite"/>
    </source>
</evidence>
<dbReference type="PROSITE" id="PS00107">
    <property type="entry name" value="PROTEIN_KINASE_ATP"/>
    <property type="match status" value="1"/>
</dbReference>
<dbReference type="PANTHER" id="PTHR24416">
    <property type="entry name" value="TYROSINE-PROTEIN KINASE RECEPTOR"/>
    <property type="match status" value="1"/>
</dbReference>
<keyword evidence="7 17" id="KW-0547">Nucleotide-binding</keyword>
<evidence type="ECO:0000256" key="4">
    <source>
        <dbReference type="ARBA" id="ARBA00022679"/>
    </source>
</evidence>
<keyword evidence="13" id="KW-1015">Disulfide bond</keyword>
<feature type="compositionally biased region" description="Polar residues" evidence="18">
    <location>
        <begin position="623"/>
        <end position="636"/>
    </location>
</feature>
<dbReference type="PROSITE" id="PS50011">
    <property type="entry name" value="PROTEIN_KINASE_DOM"/>
    <property type="match status" value="1"/>
</dbReference>
<evidence type="ECO:0000313" key="22">
    <source>
        <dbReference type="WBParaSite" id="MBELARI_LOCUS11257"/>
    </source>
</evidence>
<evidence type="ECO:0000256" key="16">
    <source>
        <dbReference type="ARBA" id="ARBA00051243"/>
    </source>
</evidence>
<dbReference type="SUPFAM" id="SSF56112">
    <property type="entry name" value="Protein kinase-like (PK-like)"/>
    <property type="match status" value="1"/>
</dbReference>
<dbReference type="Proteomes" id="UP000887575">
    <property type="component" value="Unassembled WGS sequence"/>
</dbReference>
<dbReference type="GO" id="GO:0007169">
    <property type="term" value="P:cell surface receptor protein tyrosine kinase signaling pathway"/>
    <property type="evidence" value="ECO:0007669"/>
    <property type="project" value="InterPro"/>
</dbReference>
<feature type="region of interest" description="Disordered" evidence="18">
    <location>
        <begin position="617"/>
        <end position="636"/>
    </location>
</feature>
<evidence type="ECO:0000256" key="5">
    <source>
        <dbReference type="ARBA" id="ARBA00022692"/>
    </source>
</evidence>
<evidence type="ECO:0000256" key="2">
    <source>
        <dbReference type="ARBA" id="ARBA00011902"/>
    </source>
</evidence>
<evidence type="ECO:0000313" key="21">
    <source>
        <dbReference type="Proteomes" id="UP000887575"/>
    </source>
</evidence>
<evidence type="ECO:0000256" key="7">
    <source>
        <dbReference type="ARBA" id="ARBA00022741"/>
    </source>
</evidence>
<keyword evidence="14" id="KW-0675">Receptor</keyword>
<dbReference type="InterPro" id="IPR017441">
    <property type="entry name" value="Protein_kinase_ATP_BS"/>
</dbReference>
<evidence type="ECO:0000256" key="13">
    <source>
        <dbReference type="ARBA" id="ARBA00023157"/>
    </source>
</evidence>
<dbReference type="Gene3D" id="1.10.510.10">
    <property type="entry name" value="Transferase(Phosphotransferase) domain 1"/>
    <property type="match status" value="1"/>
</dbReference>
<dbReference type="GO" id="GO:0005524">
    <property type="term" value="F:ATP binding"/>
    <property type="evidence" value="ECO:0007669"/>
    <property type="project" value="UniProtKB-UniRule"/>
</dbReference>
<dbReference type="PANTHER" id="PTHR24416:SF604">
    <property type="entry name" value="RECEPTOR PROTEIN-TYROSINE KINASE"/>
    <property type="match status" value="1"/>
</dbReference>
<evidence type="ECO:0000256" key="17">
    <source>
        <dbReference type="PROSITE-ProRule" id="PRU10141"/>
    </source>
</evidence>
<evidence type="ECO:0000256" key="6">
    <source>
        <dbReference type="ARBA" id="ARBA00022729"/>
    </source>
</evidence>
<dbReference type="InterPro" id="IPR011009">
    <property type="entry name" value="Kinase-like_dom_sf"/>
</dbReference>
<name>A0AAF3J211_9BILA</name>
<dbReference type="PROSITE" id="PS00239">
    <property type="entry name" value="RECEPTOR_TYR_KIN_II"/>
    <property type="match status" value="1"/>
</dbReference>
<keyword evidence="4" id="KW-0808">Transferase</keyword>
<keyword evidence="10 19" id="KW-1133">Transmembrane helix</keyword>
<keyword evidence="5 19" id="KW-0812">Transmembrane</keyword>